<dbReference type="EMBL" id="JACJFM010000006">
    <property type="protein sequence ID" value="MBB1486246.1"/>
    <property type="molecule type" value="Genomic_DNA"/>
</dbReference>
<comment type="caution">
    <text evidence="1">The sequence shown here is derived from an EMBL/GenBank/DDBJ whole genome shotgun (WGS) entry which is preliminary data.</text>
</comment>
<protein>
    <submittedName>
        <fullName evidence="1">Uncharacterized protein</fullName>
    </submittedName>
</protein>
<name>A0A839IPS9_9GAMM</name>
<organism evidence="1 2">
    <name type="scientific">Oceanospirillum sediminis</name>
    <dbReference type="NCBI Taxonomy" id="2760088"/>
    <lineage>
        <taxon>Bacteria</taxon>
        <taxon>Pseudomonadati</taxon>
        <taxon>Pseudomonadota</taxon>
        <taxon>Gammaproteobacteria</taxon>
        <taxon>Oceanospirillales</taxon>
        <taxon>Oceanospirillaceae</taxon>
        <taxon>Oceanospirillum</taxon>
    </lineage>
</organism>
<proteinExistence type="predicted"/>
<evidence type="ECO:0000313" key="2">
    <source>
        <dbReference type="Proteomes" id="UP000565262"/>
    </source>
</evidence>
<dbReference type="Proteomes" id="UP000565262">
    <property type="component" value="Unassembled WGS sequence"/>
</dbReference>
<dbReference type="RefSeq" id="WP_182808031.1">
    <property type="nucleotide sequence ID" value="NZ_JACJFM010000006.1"/>
</dbReference>
<keyword evidence="2" id="KW-1185">Reference proteome</keyword>
<reference evidence="1 2" key="1">
    <citation type="submission" date="2020-08" db="EMBL/GenBank/DDBJ databases">
        <title>Oceanospirillum sp. nov. isolated from marine sediment.</title>
        <authorList>
            <person name="Ji X."/>
        </authorList>
    </citation>
    <scope>NUCLEOTIDE SEQUENCE [LARGE SCALE GENOMIC DNA]</scope>
    <source>
        <strain evidence="1 2">D5</strain>
    </source>
</reference>
<dbReference type="AlphaFoldDB" id="A0A839IPS9"/>
<gene>
    <name evidence="1" type="ORF">H4O21_06455</name>
</gene>
<evidence type="ECO:0000313" key="1">
    <source>
        <dbReference type="EMBL" id="MBB1486246.1"/>
    </source>
</evidence>
<accession>A0A839IPS9</accession>
<sequence length="65" mass="7377">MPASNLILMDETPVRRFSVRNLLLLFILLLCFSPGTHTHTEKHKTVEQSLTLSVPITHPPQQKSL</sequence>